<name>A0A0H2RUW9_9AGAM</name>
<keyword evidence="2" id="KW-1185">Reference proteome</keyword>
<proteinExistence type="predicted"/>
<dbReference type="AlphaFoldDB" id="A0A0H2RUW9"/>
<dbReference type="EMBL" id="KQ085924">
    <property type="protein sequence ID" value="KLO15830.1"/>
    <property type="molecule type" value="Genomic_DNA"/>
</dbReference>
<dbReference type="InParanoid" id="A0A0H2RUW9"/>
<reference evidence="1 2" key="1">
    <citation type="submission" date="2015-04" db="EMBL/GenBank/DDBJ databases">
        <title>Complete genome sequence of Schizopora paradoxa KUC8140, a cosmopolitan wood degrader in East Asia.</title>
        <authorList>
            <consortium name="DOE Joint Genome Institute"/>
            <person name="Min B."/>
            <person name="Park H."/>
            <person name="Jang Y."/>
            <person name="Kim J.-J."/>
            <person name="Kim K.H."/>
            <person name="Pangilinan J."/>
            <person name="Lipzen A."/>
            <person name="Riley R."/>
            <person name="Grigoriev I.V."/>
            <person name="Spatafora J.W."/>
            <person name="Choi I.-G."/>
        </authorList>
    </citation>
    <scope>NUCLEOTIDE SEQUENCE [LARGE SCALE GENOMIC DNA]</scope>
    <source>
        <strain evidence="1 2">KUC8140</strain>
    </source>
</reference>
<dbReference type="Proteomes" id="UP000053477">
    <property type="component" value="Unassembled WGS sequence"/>
</dbReference>
<sequence>MAQAQDTFSHYYELDFQEVQKECDVRAFRSNVGNPMMAFHTITRGSVVGYTTMFYLKPGYSGSNAPINVADITWYPLDDIQAHGSVKVSGGNFQDFTAETLLPRLPDGTITLNIFGVTYFLRYEGGNEVGVYYYNGSRRVKVAIIRRPVQSKLRISLSDNNITVPAGTPDVMANLRDPARPLKLFLAAICLLTPGQPLAAVG</sequence>
<evidence type="ECO:0000313" key="2">
    <source>
        <dbReference type="Proteomes" id="UP000053477"/>
    </source>
</evidence>
<gene>
    <name evidence="1" type="ORF">SCHPADRAFT_995589</name>
</gene>
<organism evidence="1 2">
    <name type="scientific">Schizopora paradoxa</name>
    <dbReference type="NCBI Taxonomy" id="27342"/>
    <lineage>
        <taxon>Eukaryota</taxon>
        <taxon>Fungi</taxon>
        <taxon>Dikarya</taxon>
        <taxon>Basidiomycota</taxon>
        <taxon>Agaricomycotina</taxon>
        <taxon>Agaricomycetes</taxon>
        <taxon>Hymenochaetales</taxon>
        <taxon>Schizoporaceae</taxon>
        <taxon>Schizopora</taxon>
    </lineage>
</organism>
<evidence type="ECO:0000313" key="1">
    <source>
        <dbReference type="EMBL" id="KLO15830.1"/>
    </source>
</evidence>
<accession>A0A0H2RUW9</accession>
<protein>
    <submittedName>
        <fullName evidence="1">Uncharacterized protein</fullName>
    </submittedName>
</protein>